<organism evidence="3 4">
    <name type="scientific">Tritrichomonas foetus</name>
    <dbReference type="NCBI Taxonomy" id="1144522"/>
    <lineage>
        <taxon>Eukaryota</taxon>
        <taxon>Metamonada</taxon>
        <taxon>Parabasalia</taxon>
        <taxon>Tritrichomonadida</taxon>
        <taxon>Tritrichomonadidae</taxon>
        <taxon>Tritrichomonas</taxon>
    </lineage>
</organism>
<evidence type="ECO:0000313" key="4">
    <source>
        <dbReference type="Proteomes" id="UP000179807"/>
    </source>
</evidence>
<dbReference type="PANTHER" id="PTHR22957">
    <property type="entry name" value="TBC1 DOMAIN FAMILY MEMBER GTPASE-ACTIVATING PROTEIN"/>
    <property type="match status" value="1"/>
</dbReference>
<name>A0A1J4JZ12_9EUKA</name>
<dbReference type="Gene3D" id="1.10.10.750">
    <property type="entry name" value="Ypt/Rab-GAP domain of gyp1p, domain 1"/>
    <property type="match status" value="1"/>
</dbReference>
<dbReference type="Gene3D" id="1.10.472.80">
    <property type="entry name" value="Ypt/Rab-GAP domain of gyp1p, domain 3"/>
    <property type="match status" value="1"/>
</dbReference>
<dbReference type="PROSITE" id="PS50086">
    <property type="entry name" value="TBC_RABGAP"/>
    <property type="match status" value="1"/>
</dbReference>
<dbReference type="InterPro" id="IPR035969">
    <property type="entry name" value="Rab-GAP_TBC_sf"/>
</dbReference>
<dbReference type="Proteomes" id="UP000179807">
    <property type="component" value="Unassembled WGS sequence"/>
</dbReference>
<dbReference type="InterPro" id="IPR000195">
    <property type="entry name" value="Rab-GAP-TBC_dom"/>
</dbReference>
<reference evidence="3" key="1">
    <citation type="submission" date="2016-10" db="EMBL/GenBank/DDBJ databases">
        <authorList>
            <person name="Benchimol M."/>
            <person name="Almeida L.G."/>
            <person name="Vasconcelos A.T."/>
            <person name="Perreira-Neves A."/>
            <person name="Rosa I.A."/>
            <person name="Tasca T."/>
            <person name="Bogo M.R."/>
            <person name="de Souza W."/>
        </authorList>
    </citation>
    <scope>NUCLEOTIDE SEQUENCE [LARGE SCALE GENOMIC DNA]</scope>
    <source>
        <strain evidence="3">K</strain>
    </source>
</reference>
<accession>A0A1J4JZ12</accession>
<dbReference type="VEuPathDB" id="TrichDB:TRFO_28708"/>
<evidence type="ECO:0000256" key="1">
    <source>
        <dbReference type="SAM" id="MobiDB-lite"/>
    </source>
</evidence>
<keyword evidence="4" id="KW-1185">Reference proteome</keyword>
<dbReference type="Pfam" id="PF00566">
    <property type="entry name" value="RabGAP-TBC"/>
    <property type="match status" value="1"/>
</dbReference>
<protein>
    <submittedName>
        <fullName evidence="3">TBC domain containing protein</fullName>
    </submittedName>
</protein>
<gene>
    <name evidence="3" type="ORF">TRFO_28708</name>
</gene>
<sequence length="390" mass="45745">MSSQKPSFFHRISKSSNKFDTKPKTSSTISKENTVGSSILTPNGSEYETSAREKRTRLFQGILSERVVNLEKLKSLSWAGVPDQFRADVWRLFLDYMPINSVNRDSSLSHKRSDYFDCAERLFGESQRNLWTNAQKQTELQILRDLPRTHINILRNEQVQKLFLRVLFVWAVRHPASGYVQGMNDLLQPFFFTFALSYSQHKNIDEFVLLNELDVSDDDMKSVEADCFWCFSKLLDGLQDLYTKDQPGLYKMLEHLHQVLLKVDPVLAKWIDDEDIQYQEFAFRWMNCLLVREFSPQVLFRLWDTYLGNHTKIAQTHVFVCAAFLNLLHQRLVGKPHSEFVMEIQMIEPNTWQMTDMEVILAQEYVYEKTYCQSQQSIMKTSASMPILKR</sequence>
<feature type="domain" description="Rab-GAP TBC" evidence="2">
    <location>
        <begin position="80"/>
        <end position="310"/>
    </location>
</feature>
<evidence type="ECO:0000313" key="3">
    <source>
        <dbReference type="EMBL" id="OHT03930.1"/>
    </source>
</evidence>
<proteinExistence type="predicted"/>
<dbReference type="AlphaFoldDB" id="A0A1J4JZ12"/>
<dbReference type="PANTHER" id="PTHR22957:SF26">
    <property type="entry name" value="LD44506P"/>
    <property type="match status" value="1"/>
</dbReference>
<dbReference type="GO" id="GO:0005096">
    <property type="term" value="F:GTPase activator activity"/>
    <property type="evidence" value="ECO:0007669"/>
    <property type="project" value="TreeGrafter"/>
</dbReference>
<feature type="compositionally biased region" description="Polar residues" evidence="1">
    <location>
        <begin position="24"/>
        <end position="47"/>
    </location>
</feature>
<dbReference type="GeneID" id="94841039"/>
<comment type="caution">
    <text evidence="3">The sequence shown here is derived from an EMBL/GenBank/DDBJ whole genome shotgun (WGS) entry which is preliminary data.</text>
</comment>
<dbReference type="SUPFAM" id="SSF47923">
    <property type="entry name" value="Ypt/Rab-GAP domain of gyp1p"/>
    <property type="match status" value="2"/>
</dbReference>
<feature type="region of interest" description="Disordered" evidence="1">
    <location>
        <begin position="1"/>
        <end position="47"/>
    </location>
</feature>
<dbReference type="OrthoDB" id="26371at2759"/>
<evidence type="ECO:0000259" key="2">
    <source>
        <dbReference type="PROSITE" id="PS50086"/>
    </source>
</evidence>
<dbReference type="Gene3D" id="1.10.8.270">
    <property type="entry name" value="putative rabgap domain of human tbc1 domain family member 14 like domains"/>
    <property type="match status" value="1"/>
</dbReference>
<dbReference type="EMBL" id="MLAK01000812">
    <property type="protein sequence ID" value="OHT03930.1"/>
    <property type="molecule type" value="Genomic_DNA"/>
</dbReference>
<dbReference type="SMART" id="SM00164">
    <property type="entry name" value="TBC"/>
    <property type="match status" value="1"/>
</dbReference>
<dbReference type="RefSeq" id="XP_068357066.1">
    <property type="nucleotide sequence ID" value="XM_068506335.1"/>
</dbReference>